<reference evidence="3" key="1">
    <citation type="submission" date="2023-04" db="EMBL/GenBank/DDBJ databases">
        <title>Phytophthora fragariaefolia NBRC 109709.</title>
        <authorList>
            <person name="Ichikawa N."/>
            <person name="Sato H."/>
            <person name="Tonouchi N."/>
        </authorList>
    </citation>
    <scope>NUCLEOTIDE SEQUENCE</scope>
    <source>
        <strain evidence="3">NBRC 109709</strain>
    </source>
</reference>
<evidence type="ECO:0000313" key="4">
    <source>
        <dbReference type="Proteomes" id="UP001165121"/>
    </source>
</evidence>
<feature type="transmembrane region" description="Helical" evidence="2">
    <location>
        <begin position="2204"/>
        <end position="2227"/>
    </location>
</feature>
<feature type="region of interest" description="Disordered" evidence="1">
    <location>
        <begin position="2288"/>
        <end position="2317"/>
    </location>
</feature>
<sequence>MLRSIKSEIVARNIAANQVTADNANLAVVNLWRQVGSTPTDFDAWIDDNLTGQARTGFELLPTTSGLQLSLEVATILLGSLPSNLRFSLVDYDAAQTAADALGGPKTTAVGFAIWKQVVALDETAISYVLDGVNNDVALVSDYLTRDQLMAVRDYIISWAGSSVVQRDRQRFWRKAFAKRTTNSDLRDPDVDLDLEHLGVQSGFSLQPLSSSSSVAPVSVATANLLWNASIEYAFVHPAGFTKWLGIVDGVTTGVSSGLLAGVPGMTGAEVNAISAWIKGLLDDGFVRRRALLHWTSGTCVTSLQLPRDGGCLRYDLEPNIDGQQTGFEMNPDAVFEIGSGISESARNALWDVAQGTVSFLMPAHPSDTTKYYARWLQAIRTSNYPRLISESQQLKTLAVSEVSARAIGTWLQGWTQNDLNKLAVYYWWLRSTCWPREENSPTQVSSQSVATGQATCREAPNENEQSTIPTPANVSPFFTDTRTYDVTKDTCPPTGPQFTRSRQTYTLTARVFSCDTVSTGLADDLDDGTRGFELEPLEKDPASRISLAAAIVLWDSESKRSFRNIQGYKSWIDLAAHISGSAAGLSAEIQAAVADVNAAIVSLCQTGIYGGGPGSGIFNETMSDTSCSQVTSIHITQIASWVNEQSGSTWVKNTMLDQWRRGVAGGLDIEPYRDGLQSGLELTTGCKAILNTLTKDECLSITNEGGTKYEVPREALKLWDASNGASFLTTQGYALWDALALAVESGDATSIQASQTVLAKLCASTGASSTWEVWMERVFQWLQQWKTNEHLERDVLGHWLYARCPTTPTITKEQPPTVQTSIVSSCTKSYSATFSPSLHSIQQLASRPTTFFDADVVQDAALVQPSETVSVYEDWTLCEPLEPTGFKKTVGTRQSKKEYQACNLLSVLATPDLYPSEVTHLDATFELNCSIPPSVSIEIAQEIMGSQSAFSLLDSTAFFDKWYPAIDRSTALQTVQDDLNALATSASPSDLSAVQDYLKQWESSNAAADSVASSWISTNAAQVDVDIHEDGDQPGFELYTSASYKGTTNAPTLPTLEQTKSLWKADSVYSIVRSDSTVDDAGLPTGFRAWEEMYSGVDYESEHLVSQYPLKGQVARATSMSHALSSEKQALLLAAMTAATALTEAQIRAIARWLFNWAIDDSLRDFVLAQWATGETFRGNSKLILDFSSHLGRLYSFTVTSDMNPDYFTLAPPALIGVSRESLRKLWDIASTGSLLDPASRIVWCMVSVVDSEKNSKAPCAHLLDGYGILLDAAFNEFVTLVQPTIPNSPILQATADFSTLALGFLKQALQMTSEQIQAVAQWYRGVPYSSLFFQVYQLDEWSAAPVKPSQDPLQFGYELAFVLPWNTVVARSVSTSDLVANVAYLEVSKTKKTIGECTKSLSLLLTLWDASNTASFINPTGMATWLSFARGESDESDIIGTANPTAKVIVDQQLAGTTVSCLFQLIGHWMESWSNHPNARMFVEEFWIAPISQGSASAAQFLPSATDLAKTFPLNELDLETQKESKLFSTTDWWVSTARILLDVEESTALVNPNEGFALWKPLLTACFSSDRKTGKCQTPDMPSNTDINKEQALSVLSRHLVDRVVAISTTLSTTSDKILQAYTASMISSQITPWLITLLDHTTLEQYIIKHVRMAISDTDIATEPLSFVDLAAIQFVDGSVTAVNYTVLDTSTGRLMLDDNGTRSERYPRSEFVFDAAQSSTVEQTTSFSPGFGELGIFCSQSGKDRRFAYDEDVTCSLGTEYIISITEAMALWTAFGLSDTTVWKWPKRSVPDSVIESGVPPPSALPDTFRTALLLDAFLGQPFATTSECEAQILIMIEAYDSEWGDQEKQQVCVDRSGEIGVGAKTVYLQLPGLEALDSKPVSAVHDVQAYLRYAATKFVYEPQTLGMTPSPPQEKAPSSPLSYPIGGYFAASTVSQVLFASPPSEAGASPKSTPLWSNTTTTERGASTFESLLPLKDDVALYRNSKSVMGRLLAVDSTTLMNAWGEDVQLSAVRVTDGSQFTTAVLTGQGENTLNSVHFPPEKLYFYWGYARRVAQITFDTNTTRFGVSLMRYVVDWSLPSRLPTGIVASDSAPTSPSLNMSFLNDDLPLVVQSSSSPDSKAPVFDVDPQTGAVLHRRLVWQLTAQVGDTAEHQVLNVWHRDLAAGWLPVVWIEEEAGISVTASASMTNLGPFSAKTLFVLGIIGGSCAIAAGCVVAYISIRRARMMRMQRFHAIVPEASAAAAVVNGEGDDALKSPRAEEDTKGGGVDAATAMQTMLDHTEGIDGEVAGGADEIRTEETTRAWLHRAAGQ</sequence>
<keyword evidence="2" id="KW-1133">Transmembrane helix</keyword>
<accession>A0A9W7CT50</accession>
<dbReference type="Proteomes" id="UP001165121">
    <property type="component" value="Unassembled WGS sequence"/>
</dbReference>
<protein>
    <submittedName>
        <fullName evidence="3">Unnamed protein product</fullName>
    </submittedName>
</protein>
<evidence type="ECO:0000313" key="3">
    <source>
        <dbReference type="EMBL" id="GMF41399.1"/>
    </source>
</evidence>
<gene>
    <name evidence="3" type="ORF">Pfra01_001308800</name>
</gene>
<feature type="compositionally biased region" description="Polar residues" evidence="1">
    <location>
        <begin position="463"/>
        <end position="475"/>
    </location>
</feature>
<dbReference type="EMBL" id="BSXT01001333">
    <property type="protein sequence ID" value="GMF41399.1"/>
    <property type="molecule type" value="Genomic_DNA"/>
</dbReference>
<feature type="compositionally biased region" description="Polar residues" evidence="1">
    <location>
        <begin position="441"/>
        <end position="455"/>
    </location>
</feature>
<proteinExistence type="predicted"/>
<evidence type="ECO:0000256" key="2">
    <source>
        <dbReference type="SAM" id="Phobius"/>
    </source>
</evidence>
<keyword evidence="2" id="KW-0472">Membrane</keyword>
<keyword evidence="2" id="KW-0812">Transmembrane</keyword>
<feature type="region of interest" description="Disordered" evidence="1">
    <location>
        <begin position="438"/>
        <end position="475"/>
    </location>
</feature>
<dbReference type="OrthoDB" id="514335at2759"/>
<comment type="caution">
    <text evidence="3">The sequence shown here is derived from an EMBL/GenBank/DDBJ whole genome shotgun (WGS) entry which is preliminary data.</text>
</comment>
<keyword evidence="4" id="KW-1185">Reference proteome</keyword>
<name>A0A9W7CT50_9STRA</name>
<organism evidence="3 4">
    <name type="scientific">Phytophthora fragariaefolia</name>
    <dbReference type="NCBI Taxonomy" id="1490495"/>
    <lineage>
        <taxon>Eukaryota</taxon>
        <taxon>Sar</taxon>
        <taxon>Stramenopiles</taxon>
        <taxon>Oomycota</taxon>
        <taxon>Peronosporomycetes</taxon>
        <taxon>Peronosporales</taxon>
        <taxon>Peronosporaceae</taxon>
        <taxon>Phytophthora</taxon>
    </lineage>
</organism>
<evidence type="ECO:0000256" key="1">
    <source>
        <dbReference type="SAM" id="MobiDB-lite"/>
    </source>
</evidence>